<dbReference type="RefSeq" id="XP_029308296.1">
    <property type="nucleotide sequence ID" value="XM_029452436.1"/>
</dbReference>
<feature type="region of interest" description="Disordered" evidence="1">
    <location>
        <begin position="1"/>
        <end position="60"/>
    </location>
</feature>
<sequence>MLKRTLAYHAGRHVSTSPRSVTSARSPFHHGARGSRESSAASNSSVQPQEQTKRKRAKKADFSLSVAHEEIMLEFLTENPIIWDRKRSDYRRVHKKGKLWHDQGILMEKPDFHLQGWFKSLRDTNTRLHKNKSGDGASELTEREQWIKDKFVFLKSVVRHRPEPYKSIKAASDEHPGDLDAAEAACADLQLLSPDAMPSASTSTSTSTSVPHKGMGKRAKAQDDDEALLSSLQQCVDESGAALKDLQARREHQQPVTQRSVFANYVRDSLVTMSKRKFKKVRSAMNHILSEVMEEDSDADETISYFKIEN</sequence>
<accession>A0A6J2RDP5</accession>
<feature type="region of interest" description="Disordered" evidence="1">
    <location>
        <begin position="195"/>
        <end position="226"/>
    </location>
</feature>
<protein>
    <submittedName>
        <fullName evidence="3">Uncharacterized protein LOC115021781</fullName>
    </submittedName>
</protein>
<reference evidence="3" key="1">
    <citation type="submission" date="2025-08" db="UniProtKB">
        <authorList>
            <consortium name="RefSeq"/>
        </authorList>
    </citation>
    <scope>IDENTIFICATION</scope>
</reference>
<gene>
    <name evidence="3" type="primary">LOC115021781</name>
</gene>
<feature type="compositionally biased region" description="Low complexity" evidence="1">
    <location>
        <begin position="199"/>
        <end position="209"/>
    </location>
</feature>
<feature type="compositionally biased region" description="Polar residues" evidence="1">
    <location>
        <begin position="14"/>
        <end position="25"/>
    </location>
</feature>
<dbReference type="OrthoDB" id="10262320at2759"/>
<dbReference type="InParanoid" id="A0A6J2RDP5"/>
<organism evidence="2 3">
    <name type="scientific">Cottoperca gobio</name>
    <name type="common">Frogmouth</name>
    <name type="synonym">Aphritis gobio</name>
    <dbReference type="NCBI Taxonomy" id="56716"/>
    <lineage>
        <taxon>Eukaryota</taxon>
        <taxon>Metazoa</taxon>
        <taxon>Chordata</taxon>
        <taxon>Craniata</taxon>
        <taxon>Vertebrata</taxon>
        <taxon>Euteleostomi</taxon>
        <taxon>Actinopterygii</taxon>
        <taxon>Neopterygii</taxon>
        <taxon>Teleostei</taxon>
        <taxon>Neoteleostei</taxon>
        <taxon>Acanthomorphata</taxon>
        <taxon>Eupercaria</taxon>
        <taxon>Perciformes</taxon>
        <taxon>Notothenioidei</taxon>
        <taxon>Bovichtidae</taxon>
        <taxon>Cottoperca</taxon>
    </lineage>
</organism>
<dbReference type="Proteomes" id="UP000504630">
    <property type="component" value="Chromosome 16"/>
</dbReference>
<evidence type="ECO:0000313" key="2">
    <source>
        <dbReference type="Proteomes" id="UP000504630"/>
    </source>
</evidence>
<name>A0A6J2RDP5_COTGO</name>
<dbReference type="GeneID" id="115021781"/>
<dbReference type="KEGG" id="cgob:115021781"/>
<evidence type="ECO:0000313" key="3">
    <source>
        <dbReference type="RefSeq" id="XP_029308296.1"/>
    </source>
</evidence>
<dbReference type="AlphaFoldDB" id="A0A6J2RDP5"/>
<evidence type="ECO:0000256" key="1">
    <source>
        <dbReference type="SAM" id="MobiDB-lite"/>
    </source>
</evidence>
<keyword evidence="2" id="KW-1185">Reference proteome</keyword>
<proteinExistence type="predicted"/>